<dbReference type="Proteomes" id="UP000831796">
    <property type="component" value="Chromosome"/>
</dbReference>
<dbReference type="InterPro" id="IPR058532">
    <property type="entry name" value="YjbR/MT2646/Rv2570-like"/>
</dbReference>
<keyword evidence="1" id="KW-0238">DNA-binding</keyword>
<reference evidence="1" key="1">
    <citation type="submission" date="2022-04" db="EMBL/GenBank/DDBJ databases">
        <title>Hymenobacter sp. isolated from the air.</title>
        <authorList>
            <person name="Won M."/>
            <person name="Lee C.-M."/>
            <person name="Woen H.-Y."/>
            <person name="Kwon S.-W."/>
        </authorList>
    </citation>
    <scope>NUCLEOTIDE SEQUENCE</scope>
    <source>
        <strain evidence="1">5116S-3</strain>
    </source>
</reference>
<dbReference type="KEGG" id="hcu:MUN79_11745"/>
<proteinExistence type="predicted"/>
<dbReference type="Gene3D" id="3.90.1150.30">
    <property type="match status" value="1"/>
</dbReference>
<protein>
    <submittedName>
        <fullName evidence="1">MmcQ/YjbR family DNA-binding protein</fullName>
    </submittedName>
</protein>
<name>A0A8T9QBC5_9BACT</name>
<dbReference type="RefSeq" id="WP_244677824.1">
    <property type="nucleotide sequence ID" value="NZ_CP095046.1"/>
</dbReference>
<gene>
    <name evidence="1" type="ORF">MUN79_11745</name>
</gene>
<evidence type="ECO:0000313" key="2">
    <source>
        <dbReference type="Proteomes" id="UP000831796"/>
    </source>
</evidence>
<keyword evidence="2" id="KW-1185">Reference proteome</keyword>
<organism evidence="1 2">
    <name type="scientific">Hymenobacter cellulosilyticus</name>
    <dbReference type="NCBI Taxonomy" id="2932248"/>
    <lineage>
        <taxon>Bacteria</taxon>
        <taxon>Pseudomonadati</taxon>
        <taxon>Bacteroidota</taxon>
        <taxon>Cytophagia</taxon>
        <taxon>Cytophagales</taxon>
        <taxon>Hymenobacteraceae</taxon>
        <taxon>Hymenobacter</taxon>
    </lineage>
</organism>
<sequence>MTVAELQIICHTRAGVKEDLKSGHHLCFCVGEKMFLVTSPGSFPVSAAFKATAEEFEELISQPGFASHRHLGRYKWVYLDDVRRLDAAQWRHYIGESYQLALAKLPAKVRRQLSA</sequence>
<dbReference type="InterPro" id="IPR007351">
    <property type="entry name" value="YjbR"/>
</dbReference>
<accession>A0A8T9QBC5</accession>
<dbReference type="SUPFAM" id="SSF142906">
    <property type="entry name" value="YjbR-like"/>
    <property type="match status" value="1"/>
</dbReference>
<dbReference type="PANTHER" id="PTHR35145">
    <property type="entry name" value="CYTOPLASMIC PROTEIN-RELATED"/>
    <property type="match status" value="1"/>
</dbReference>
<dbReference type="InterPro" id="IPR038056">
    <property type="entry name" value="YjbR-like_sf"/>
</dbReference>
<dbReference type="AlphaFoldDB" id="A0A8T9QBC5"/>
<dbReference type="EMBL" id="CP095046">
    <property type="protein sequence ID" value="UOQ74485.1"/>
    <property type="molecule type" value="Genomic_DNA"/>
</dbReference>
<evidence type="ECO:0000313" key="1">
    <source>
        <dbReference type="EMBL" id="UOQ74485.1"/>
    </source>
</evidence>
<dbReference type="GO" id="GO:0003677">
    <property type="term" value="F:DNA binding"/>
    <property type="evidence" value="ECO:0007669"/>
    <property type="project" value="UniProtKB-KW"/>
</dbReference>
<dbReference type="Pfam" id="PF04237">
    <property type="entry name" value="YjbR"/>
    <property type="match status" value="1"/>
</dbReference>
<dbReference type="PANTHER" id="PTHR35145:SF1">
    <property type="entry name" value="CYTOPLASMIC PROTEIN"/>
    <property type="match status" value="1"/>
</dbReference>